<evidence type="ECO:0000313" key="8">
    <source>
        <dbReference type="Proteomes" id="UP000575985"/>
    </source>
</evidence>
<dbReference type="GO" id="GO:0005524">
    <property type="term" value="F:ATP binding"/>
    <property type="evidence" value="ECO:0007669"/>
    <property type="project" value="UniProtKB-UniRule"/>
</dbReference>
<organism evidence="7 8">
    <name type="scientific">Streptomonospora nanhaiensis</name>
    <dbReference type="NCBI Taxonomy" id="1323731"/>
    <lineage>
        <taxon>Bacteria</taxon>
        <taxon>Bacillati</taxon>
        <taxon>Actinomycetota</taxon>
        <taxon>Actinomycetes</taxon>
        <taxon>Streptosporangiales</taxon>
        <taxon>Nocardiopsidaceae</taxon>
        <taxon>Streptomonospora</taxon>
    </lineage>
</organism>
<keyword evidence="8" id="KW-1185">Reference proteome</keyword>
<name>A0A853BIP1_9ACTN</name>
<evidence type="ECO:0000256" key="2">
    <source>
        <dbReference type="ARBA" id="ARBA00022741"/>
    </source>
</evidence>
<feature type="region of interest" description="Disordered" evidence="5">
    <location>
        <begin position="423"/>
        <end position="447"/>
    </location>
</feature>
<evidence type="ECO:0000259" key="6">
    <source>
        <dbReference type="PROSITE" id="PS50975"/>
    </source>
</evidence>
<evidence type="ECO:0000256" key="4">
    <source>
        <dbReference type="PROSITE-ProRule" id="PRU00409"/>
    </source>
</evidence>
<dbReference type="Proteomes" id="UP000575985">
    <property type="component" value="Unassembled WGS sequence"/>
</dbReference>
<feature type="domain" description="ATP-grasp" evidence="6">
    <location>
        <begin position="80"/>
        <end position="319"/>
    </location>
</feature>
<dbReference type="PROSITE" id="PS50975">
    <property type="entry name" value="ATP_GRASP"/>
    <property type="match status" value="1"/>
</dbReference>
<dbReference type="InterPro" id="IPR052032">
    <property type="entry name" value="ATP-dep_AA_Ligase"/>
</dbReference>
<feature type="compositionally biased region" description="Gly residues" evidence="5">
    <location>
        <begin position="432"/>
        <end position="447"/>
    </location>
</feature>
<proteinExistence type="predicted"/>
<evidence type="ECO:0000313" key="7">
    <source>
        <dbReference type="EMBL" id="NYI94452.1"/>
    </source>
</evidence>
<keyword evidence="2 4" id="KW-0547">Nucleotide-binding</keyword>
<accession>A0A853BIP1</accession>
<comment type="caution">
    <text evidence="7">The sequence shown here is derived from an EMBL/GenBank/DDBJ whole genome shotgun (WGS) entry which is preliminary data.</text>
</comment>
<keyword evidence="3 4" id="KW-0067">ATP-binding</keyword>
<dbReference type="Gene3D" id="3.30.470.20">
    <property type="entry name" value="ATP-grasp fold, B domain"/>
    <property type="match status" value="1"/>
</dbReference>
<dbReference type="PANTHER" id="PTHR43585:SF2">
    <property type="entry name" value="ATP-GRASP ENZYME FSQD"/>
    <property type="match status" value="1"/>
</dbReference>
<protein>
    <recommendedName>
        <fullName evidence="6">ATP-grasp domain-containing protein</fullName>
    </recommendedName>
</protein>
<evidence type="ECO:0000256" key="3">
    <source>
        <dbReference type="ARBA" id="ARBA00022840"/>
    </source>
</evidence>
<evidence type="ECO:0000256" key="1">
    <source>
        <dbReference type="ARBA" id="ARBA00022598"/>
    </source>
</evidence>
<dbReference type="AlphaFoldDB" id="A0A853BIP1"/>
<dbReference type="EMBL" id="JACCFO010000001">
    <property type="protein sequence ID" value="NYI94452.1"/>
    <property type="molecule type" value="Genomic_DNA"/>
</dbReference>
<dbReference type="GO" id="GO:0046872">
    <property type="term" value="F:metal ion binding"/>
    <property type="evidence" value="ECO:0007669"/>
    <property type="project" value="InterPro"/>
</dbReference>
<dbReference type="PANTHER" id="PTHR43585">
    <property type="entry name" value="FUMIPYRROLE BIOSYNTHESIS PROTEIN C"/>
    <property type="match status" value="1"/>
</dbReference>
<evidence type="ECO:0000256" key="5">
    <source>
        <dbReference type="SAM" id="MobiDB-lite"/>
    </source>
</evidence>
<sequence length="447" mass="49394">MTKNIFVLGLDEMNRQTLSSIPGSEDYRFHPLLTKERLHGSADLDLGEVVEEARAQLDAFDGSVDAIIGYWDFPVSTLVPVLCAERGLPSAPLEAVVKCEHKYWSRLEQAEVIDEIPGFAEIPFDSERPPEHLSYPMWLKPVKSFSSELAFRVTDDAEFREALAQIEEGAGRVGEPFEWVLERVEMPEAVAKAGGAACLAEEECSGRQLTVEGFVYAGRPHVYGVVDSHNYPDTPSFLRYQYPSDLPGPVIQQVTEVSEKVVMRLGLDNCTFNIEYFHDPDTGRTCLLEVNPRHSQSHARLLEFVDGYPNHAYVVELALGREPHLREGGGQHNVGAKWFLRRFSDGVVRTAPDADDVARMSEDIPGTAANILVEPGTRLSDLTDQDSYSFCLAEIFTGANDTEGLKNTYELCLARLPFEIEDVEDAGDTEPAGGGRAGGGQPDGDDR</sequence>
<gene>
    <name evidence="7" type="ORF">HNR12_000729</name>
</gene>
<dbReference type="RefSeq" id="WP_179766097.1">
    <property type="nucleotide sequence ID" value="NZ_JACCFO010000001.1"/>
</dbReference>
<dbReference type="GO" id="GO:0016874">
    <property type="term" value="F:ligase activity"/>
    <property type="evidence" value="ECO:0007669"/>
    <property type="project" value="UniProtKB-KW"/>
</dbReference>
<dbReference type="Pfam" id="PF13535">
    <property type="entry name" value="ATP-grasp_4"/>
    <property type="match status" value="1"/>
</dbReference>
<dbReference type="SUPFAM" id="SSF56059">
    <property type="entry name" value="Glutathione synthetase ATP-binding domain-like"/>
    <property type="match status" value="1"/>
</dbReference>
<dbReference type="InterPro" id="IPR011761">
    <property type="entry name" value="ATP-grasp"/>
</dbReference>
<reference evidence="7 8" key="1">
    <citation type="submission" date="2020-07" db="EMBL/GenBank/DDBJ databases">
        <title>Sequencing the genomes of 1000 actinobacteria strains.</title>
        <authorList>
            <person name="Klenk H.-P."/>
        </authorList>
    </citation>
    <scope>NUCLEOTIDE SEQUENCE [LARGE SCALE GENOMIC DNA]</scope>
    <source>
        <strain evidence="7 8">DSM 45927</strain>
    </source>
</reference>
<keyword evidence="1" id="KW-0436">Ligase</keyword>